<feature type="compositionally biased region" description="Basic and acidic residues" evidence="1">
    <location>
        <begin position="32"/>
        <end position="47"/>
    </location>
</feature>
<reference evidence="2" key="1">
    <citation type="journal article" date="2023" name="Mol. Phylogenet. Evol.">
        <title>Genome-scale phylogeny and comparative genomics of the fungal order Sordariales.</title>
        <authorList>
            <person name="Hensen N."/>
            <person name="Bonometti L."/>
            <person name="Westerberg I."/>
            <person name="Brannstrom I.O."/>
            <person name="Guillou S."/>
            <person name="Cros-Aarteil S."/>
            <person name="Calhoun S."/>
            <person name="Haridas S."/>
            <person name="Kuo A."/>
            <person name="Mondo S."/>
            <person name="Pangilinan J."/>
            <person name="Riley R."/>
            <person name="LaButti K."/>
            <person name="Andreopoulos B."/>
            <person name="Lipzen A."/>
            <person name="Chen C."/>
            <person name="Yan M."/>
            <person name="Daum C."/>
            <person name="Ng V."/>
            <person name="Clum A."/>
            <person name="Steindorff A."/>
            <person name="Ohm R.A."/>
            <person name="Martin F."/>
            <person name="Silar P."/>
            <person name="Natvig D.O."/>
            <person name="Lalanne C."/>
            <person name="Gautier V."/>
            <person name="Ament-Velasquez S.L."/>
            <person name="Kruys A."/>
            <person name="Hutchinson M.I."/>
            <person name="Powell A.J."/>
            <person name="Barry K."/>
            <person name="Miller A.N."/>
            <person name="Grigoriev I.V."/>
            <person name="Debuchy R."/>
            <person name="Gladieux P."/>
            <person name="Hiltunen Thoren M."/>
            <person name="Johannesson H."/>
        </authorList>
    </citation>
    <scope>NUCLEOTIDE SEQUENCE</scope>
    <source>
        <strain evidence="2">CBS 757.83</strain>
    </source>
</reference>
<sequence length="882" mass="97640">MIQFLHDMGGDLENVDRGRRTPLMEAHSADPYAKDRGRQGCEKESSHYQESSEAEPNHMIIAVKILSCLYGDYLVAAAKGNKETSLIVHLFSADLLDPLLELISAFSHEPQQSDGELYQKIVESYRRDEVTYALCMGSLTGPKERNMKMLLRPKNLPMVEALNSLFDIPAMMEQLRLGNIHKWLALHIDEQIINYLNHISVVWKEEICQGKKTIMQSLDIDSIRIVQFRLPTVCSGDADTIKRLFDNGTLFPRVTDSSDRDMLRRNVLSLDMVIPSFETFQENMHYVGLAAKILIRHVVDELPLCKSSRKRSPTIFEVLSGSWTAPEVVQVEANDGKMAEIEGPASPSLAFTQLCLACLRLFPWLQGDLPPREDWPQDSFKAGVNTRCVAYVLQLASELGFRTSKIQAALPQPSHAGPQPSPPWQEIPDWRGGRPFTRTFWCLRANGFLPTLAATRRRQPNPEFVLLDMTTAFFGKHTVVLKRNSQDTRAKDDVDEGMGLADGDVDEEMGLDAENEQGDRGPVAPHTTGNKIRPRSRYLGSAAKASRKMAASGSAKAPRQDAAGIPRREAARSVIGQQGIRKAADRGEAASVSNLFAQFLRASPGREAAQGTEAAAIRPTGSSASEPSHEATVQHVQDLRSESLGPSRDKSPSAVTSFGREAARSVFVVKPPIVKPPNWDHRVQGIHGIDFTHVPTPPSRLRPTMTRLDREYSRAADASTPPHPPRAARHAFRPAIPPIRGMNKQKAEPKRYLGKHSLEESDISTIRQERSEELASKRLRQARAAEEPASPSTLPVPSDLRDGHNRIAARKRDAVLWDSRATSIPSAQSHPLNALVLPAQSTPGDGVEEDGGPSTQSSPLPVESTTRSELSFIEEEEEEEEL</sequence>
<accession>A0AAN6PXM8</accession>
<protein>
    <submittedName>
        <fullName evidence="2">Uncharacterized protein</fullName>
    </submittedName>
</protein>
<feature type="compositionally biased region" description="Acidic residues" evidence="1">
    <location>
        <begin position="872"/>
        <end position="882"/>
    </location>
</feature>
<feature type="compositionally biased region" description="Basic and acidic residues" evidence="1">
    <location>
        <begin position="637"/>
        <end position="651"/>
    </location>
</feature>
<feature type="region of interest" description="Disordered" evidence="1">
    <location>
        <begin position="32"/>
        <end position="53"/>
    </location>
</feature>
<dbReference type="Proteomes" id="UP001305647">
    <property type="component" value="Unassembled WGS sequence"/>
</dbReference>
<dbReference type="EMBL" id="MU863677">
    <property type="protein sequence ID" value="KAK4097372.1"/>
    <property type="molecule type" value="Genomic_DNA"/>
</dbReference>
<feature type="region of interest" description="Disordered" evidence="1">
    <location>
        <begin position="824"/>
        <end position="882"/>
    </location>
</feature>
<dbReference type="InterPro" id="IPR022198">
    <property type="entry name" value="DUF3723"/>
</dbReference>
<feature type="compositionally biased region" description="Basic and acidic residues" evidence="1">
    <location>
        <begin position="767"/>
        <end position="776"/>
    </location>
</feature>
<proteinExistence type="predicted"/>
<feature type="region of interest" description="Disordered" evidence="1">
    <location>
        <begin position="763"/>
        <end position="804"/>
    </location>
</feature>
<organism evidence="2 3">
    <name type="scientific">Parathielavia hyrcaniae</name>
    <dbReference type="NCBI Taxonomy" id="113614"/>
    <lineage>
        <taxon>Eukaryota</taxon>
        <taxon>Fungi</taxon>
        <taxon>Dikarya</taxon>
        <taxon>Ascomycota</taxon>
        <taxon>Pezizomycotina</taxon>
        <taxon>Sordariomycetes</taxon>
        <taxon>Sordariomycetidae</taxon>
        <taxon>Sordariales</taxon>
        <taxon>Chaetomiaceae</taxon>
        <taxon>Parathielavia</taxon>
    </lineage>
</organism>
<dbReference type="AlphaFoldDB" id="A0AAN6PXM8"/>
<reference evidence="2" key="2">
    <citation type="submission" date="2023-05" db="EMBL/GenBank/DDBJ databases">
        <authorList>
            <consortium name="Lawrence Berkeley National Laboratory"/>
            <person name="Steindorff A."/>
            <person name="Hensen N."/>
            <person name="Bonometti L."/>
            <person name="Westerberg I."/>
            <person name="Brannstrom I.O."/>
            <person name="Guillou S."/>
            <person name="Cros-Aarteil S."/>
            <person name="Calhoun S."/>
            <person name="Haridas S."/>
            <person name="Kuo A."/>
            <person name="Mondo S."/>
            <person name="Pangilinan J."/>
            <person name="Riley R."/>
            <person name="Labutti K."/>
            <person name="Andreopoulos B."/>
            <person name="Lipzen A."/>
            <person name="Chen C."/>
            <person name="Yanf M."/>
            <person name="Daum C."/>
            <person name="Ng V."/>
            <person name="Clum A."/>
            <person name="Ohm R."/>
            <person name="Martin F."/>
            <person name="Silar P."/>
            <person name="Natvig D."/>
            <person name="Lalanne C."/>
            <person name="Gautier V."/>
            <person name="Ament-Velasquez S.L."/>
            <person name="Kruys A."/>
            <person name="Hutchinson M.I."/>
            <person name="Powell A.J."/>
            <person name="Barry K."/>
            <person name="Miller A.N."/>
            <person name="Grigoriev I.V."/>
            <person name="Debuchy R."/>
            <person name="Gladieux P."/>
            <person name="Thoren M.H."/>
            <person name="Johannesson H."/>
        </authorList>
    </citation>
    <scope>NUCLEOTIDE SEQUENCE</scope>
    <source>
        <strain evidence="2">CBS 757.83</strain>
    </source>
</reference>
<feature type="compositionally biased region" description="Basic and acidic residues" evidence="1">
    <location>
        <begin position="745"/>
        <end position="756"/>
    </location>
</feature>
<feature type="region of interest" description="Disordered" evidence="1">
    <location>
        <begin position="737"/>
        <end position="756"/>
    </location>
</feature>
<comment type="caution">
    <text evidence="2">The sequence shown here is derived from an EMBL/GenBank/DDBJ whole genome shotgun (WGS) entry which is preliminary data.</text>
</comment>
<feature type="region of interest" description="Disordered" evidence="1">
    <location>
        <begin position="606"/>
        <end position="657"/>
    </location>
</feature>
<gene>
    <name evidence="2" type="ORF">N658DRAFT_489277</name>
</gene>
<feature type="compositionally biased region" description="Polar residues" evidence="1">
    <location>
        <begin position="853"/>
        <end position="869"/>
    </location>
</feature>
<name>A0AAN6PXM8_9PEZI</name>
<keyword evidence="3" id="KW-1185">Reference proteome</keyword>
<dbReference type="Pfam" id="PF12520">
    <property type="entry name" value="DUF3723"/>
    <property type="match status" value="1"/>
</dbReference>
<feature type="region of interest" description="Disordered" evidence="1">
    <location>
        <begin position="513"/>
        <end position="587"/>
    </location>
</feature>
<evidence type="ECO:0000313" key="2">
    <source>
        <dbReference type="EMBL" id="KAK4097372.1"/>
    </source>
</evidence>
<evidence type="ECO:0000313" key="3">
    <source>
        <dbReference type="Proteomes" id="UP001305647"/>
    </source>
</evidence>
<evidence type="ECO:0000256" key="1">
    <source>
        <dbReference type="SAM" id="MobiDB-lite"/>
    </source>
</evidence>
<feature type="compositionally biased region" description="Low complexity" evidence="1">
    <location>
        <begin position="541"/>
        <end position="557"/>
    </location>
</feature>